<keyword evidence="2" id="KW-0812">Transmembrane</keyword>
<evidence type="ECO:0000313" key="4">
    <source>
        <dbReference type="EMBL" id="TDK63460.1"/>
    </source>
</evidence>
<dbReference type="OrthoDB" id="5298822at2"/>
<accession>A0A4R5VX37</accession>
<feature type="chain" id="PRO_5020412664" evidence="3">
    <location>
        <begin position="25"/>
        <end position="276"/>
    </location>
</feature>
<reference evidence="4 5" key="1">
    <citation type="submission" date="2019-03" db="EMBL/GenBank/DDBJ databases">
        <title>Sapientia aquatica gen. nov., sp. nov., isolated from a crater lake.</title>
        <authorList>
            <person name="Felfoldi T."/>
            <person name="Szabo A."/>
            <person name="Toth E."/>
            <person name="Schumann P."/>
            <person name="Keki Z."/>
            <person name="Marialigeti K."/>
            <person name="Mathe I."/>
        </authorList>
    </citation>
    <scope>NUCLEOTIDE SEQUENCE [LARGE SCALE GENOMIC DNA]</scope>
    <source>
        <strain evidence="4 5">SA-152</strain>
    </source>
</reference>
<keyword evidence="2" id="KW-0472">Membrane</keyword>
<keyword evidence="5" id="KW-1185">Reference proteome</keyword>
<sequence>MLIKSVLQSTFLSLALLCSVTTYAAQDPTIDQVYETAKAGKLDEAQNMMQKVLEDHPNSAKAHFVEAELLAKQGRFASAEAELANADRLQPGLPFAKPQAVENLRNLLAKAKQNPSLVKSQAAGNYAPAASGGTPWGLFFVLAALVGFIVLAVKFMSNRNQQPVYVQNGVSGGYGAGMPMQPQGYPGAPIMGGGGVGSGLMGSLATGAALGAGLVAGEELMHHFTDGDRRSEPQPQVARDDYVPPNDMGGNDFGLNDSSSWDSGSSGGGDSGGGDW</sequence>
<feature type="compositionally biased region" description="Basic and acidic residues" evidence="1">
    <location>
        <begin position="225"/>
        <end position="242"/>
    </location>
</feature>
<evidence type="ECO:0000313" key="5">
    <source>
        <dbReference type="Proteomes" id="UP000294829"/>
    </source>
</evidence>
<keyword evidence="3" id="KW-0732">Signal</keyword>
<organism evidence="4 5">
    <name type="scientific">Sapientia aquatica</name>
    <dbReference type="NCBI Taxonomy" id="1549640"/>
    <lineage>
        <taxon>Bacteria</taxon>
        <taxon>Pseudomonadati</taxon>
        <taxon>Pseudomonadota</taxon>
        <taxon>Betaproteobacteria</taxon>
        <taxon>Burkholderiales</taxon>
        <taxon>Oxalobacteraceae</taxon>
        <taxon>Sapientia</taxon>
    </lineage>
</organism>
<dbReference type="Pfam" id="PF14559">
    <property type="entry name" value="TPR_19"/>
    <property type="match status" value="1"/>
</dbReference>
<protein>
    <submittedName>
        <fullName evidence="4">Tetratricopeptide repeat protein</fullName>
    </submittedName>
</protein>
<keyword evidence="2" id="KW-1133">Transmembrane helix</keyword>
<proteinExistence type="predicted"/>
<name>A0A4R5VX37_9BURK</name>
<feature type="compositionally biased region" description="Gly residues" evidence="1">
    <location>
        <begin position="265"/>
        <end position="276"/>
    </location>
</feature>
<dbReference type="InterPro" id="IPR011990">
    <property type="entry name" value="TPR-like_helical_dom_sf"/>
</dbReference>
<dbReference type="SUPFAM" id="SSF48452">
    <property type="entry name" value="TPR-like"/>
    <property type="match status" value="1"/>
</dbReference>
<dbReference type="RefSeq" id="WP_133329876.1">
    <property type="nucleotide sequence ID" value="NZ_SMYL01000009.1"/>
</dbReference>
<evidence type="ECO:0000256" key="2">
    <source>
        <dbReference type="SAM" id="Phobius"/>
    </source>
</evidence>
<dbReference type="AlphaFoldDB" id="A0A4R5VX37"/>
<feature type="signal peptide" evidence="3">
    <location>
        <begin position="1"/>
        <end position="24"/>
    </location>
</feature>
<dbReference type="Gene3D" id="1.25.40.10">
    <property type="entry name" value="Tetratricopeptide repeat domain"/>
    <property type="match status" value="1"/>
</dbReference>
<comment type="caution">
    <text evidence="4">The sequence shown here is derived from an EMBL/GenBank/DDBJ whole genome shotgun (WGS) entry which is preliminary data.</text>
</comment>
<dbReference type="EMBL" id="SMYL01000009">
    <property type="protein sequence ID" value="TDK63460.1"/>
    <property type="molecule type" value="Genomic_DNA"/>
</dbReference>
<feature type="region of interest" description="Disordered" evidence="1">
    <location>
        <begin position="225"/>
        <end position="276"/>
    </location>
</feature>
<gene>
    <name evidence="4" type="ORF">E2I14_14710</name>
</gene>
<dbReference type="Proteomes" id="UP000294829">
    <property type="component" value="Unassembled WGS sequence"/>
</dbReference>
<feature type="transmembrane region" description="Helical" evidence="2">
    <location>
        <begin position="136"/>
        <end position="153"/>
    </location>
</feature>
<evidence type="ECO:0000256" key="1">
    <source>
        <dbReference type="SAM" id="MobiDB-lite"/>
    </source>
</evidence>
<evidence type="ECO:0000256" key="3">
    <source>
        <dbReference type="SAM" id="SignalP"/>
    </source>
</evidence>